<reference evidence="2" key="1">
    <citation type="submission" date="2020-11" db="EMBL/GenBank/DDBJ databases">
        <authorList>
            <consortium name="DOE Joint Genome Institute"/>
            <person name="Ahrendt S."/>
            <person name="Riley R."/>
            <person name="Andreopoulos W."/>
            <person name="Labutti K."/>
            <person name="Pangilinan J."/>
            <person name="Ruiz-Duenas F.J."/>
            <person name="Barrasa J.M."/>
            <person name="Sanchez-Garcia M."/>
            <person name="Camarero S."/>
            <person name="Miyauchi S."/>
            <person name="Serrano A."/>
            <person name="Linde D."/>
            <person name="Babiker R."/>
            <person name="Drula E."/>
            <person name="Ayuso-Fernandez I."/>
            <person name="Pacheco R."/>
            <person name="Padilla G."/>
            <person name="Ferreira P."/>
            <person name="Barriuso J."/>
            <person name="Kellner H."/>
            <person name="Castanera R."/>
            <person name="Alfaro M."/>
            <person name="Ramirez L."/>
            <person name="Pisabarro A.G."/>
            <person name="Kuo A."/>
            <person name="Tritt A."/>
            <person name="Lipzen A."/>
            <person name="He G."/>
            <person name="Yan M."/>
            <person name="Ng V."/>
            <person name="Cullen D."/>
            <person name="Martin F."/>
            <person name="Rosso M.-N."/>
            <person name="Henrissat B."/>
            <person name="Hibbett D."/>
            <person name="Martinez A.T."/>
            <person name="Grigoriev I.V."/>
        </authorList>
    </citation>
    <scope>NUCLEOTIDE SEQUENCE</scope>
    <source>
        <strain evidence="2">CBS 247.69</strain>
    </source>
</reference>
<dbReference type="InterPro" id="IPR005545">
    <property type="entry name" value="YCII"/>
</dbReference>
<dbReference type="OrthoDB" id="5519740at2759"/>
<dbReference type="Pfam" id="PF03795">
    <property type="entry name" value="YCII"/>
    <property type="match status" value="1"/>
</dbReference>
<name>A0A9P6CI93_9AGAR</name>
<sequence>MTTAATSTRQRFFVYAPDNTAEGTFEKRLSVRPAHLESAKSRISDGFIRVGGVLLTEESIATPTSDKKMIGSTFICEADSIDDVRKMVETDVYYTAGVWDPERIVIAPFMAATAIP</sequence>
<gene>
    <name evidence="2" type="ORF">BDZ94DRAFT_1305426</name>
</gene>
<dbReference type="EMBL" id="MU150237">
    <property type="protein sequence ID" value="KAF9467346.1"/>
    <property type="molecule type" value="Genomic_DNA"/>
</dbReference>
<organism evidence="2 3">
    <name type="scientific">Collybia nuda</name>
    <dbReference type="NCBI Taxonomy" id="64659"/>
    <lineage>
        <taxon>Eukaryota</taxon>
        <taxon>Fungi</taxon>
        <taxon>Dikarya</taxon>
        <taxon>Basidiomycota</taxon>
        <taxon>Agaricomycotina</taxon>
        <taxon>Agaricomycetes</taxon>
        <taxon>Agaricomycetidae</taxon>
        <taxon>Agaricales</taxon>
        <taxon>Tricholomatineae</taxon>
        <taxon>Clitocybaceae</taxon>
        <taxon>Collybia</taxon>
    </lineage>
</organism>
<comment type="caution">
    <text evidence="2">The sequence shown here is derived from an EMBL/GenBank/DDBJ whole genome shotgun (WGS) entry which is preliminary data.</text>
</comment>
<dbReference type="Proteomes" id="UP000807353">
    <property type="component" value="Unassembled WGS sequence"/>
</dbReference>
<evidence type="ECO:0000259" key="1">
    <source>
        <dbReference type="Pfam" id="PF03795"/>
    </source>
</evidence>
<feature type="domain" description="YCII-related" evidence="1">
    <location>
        <begin position="19"/>
        <end position="101"/>
    </location>
</feature>
<dbReference type="PANTHER" id="PTHR33606">
    <property type="entry name" value="PROTEIN YCII"/>
    <property type="match status" value="1"/>
</dbReference>
<protein>
    <recommendedName>
        <fullName evidence="1">YCII-related domain-containing protein</fullName>
    </recommendedName>
</protein>
<dbReference type="AlphaFoldDB" id="A0A9P6CI93"/>
<proteinExistence type="predicted"/>
<keyword evidence="3" id="KW-1185">Reference proteome</keyword>
<evidence type="ECO:0000313" key="3">
    <source>
        <dbReference type="Proteomes" id="UP000807353"/>
    </source>
</evidence>
<dbReference type="InterPro" id="IPR011008">
    <property type="entry name" value="Dimeric_a/b-barrel"/>
</dbReference>
<evidence type="ECO:0000313" key="2">
    <source>
        <dbReference type="EMBL" id="KAF9467346.1"/>
    </source>
</evidence>
<accession>A0A9P6CI93</accession>
<dbReference type="Gene3D" id="3.30.70.1060">
    <property type="entry name" value="Dimeric alpha+beta barrel"/>
    <property type="match status" value="1"/>
</dbReference>
<dbReference type="PANTHER" id="PTHR33606:SF3">
    <property type="entry name" value="PROTEIN YCII"/>
    <property type="match status" value="1"/>
</dbReference>
<dbReference type="InterPro" id="IPR051807">
    <property type="entry name" value="Sec-metab_biosynth-assoc"/>
</dbReference>
<dbReference type="SUPFAM" id="SSF54909">
    <property type="entry name" value="Dimeric alpha+beta barrel"/>
    <property type="match status" value="1"/>
</dbReference>